<evidence type="ECO:0000313" key="10">
    <source>
        <dbReference type="EMBL" id="TNY21534.1"/>
    </source>
</evidence>
<feature type="domain" description="Sulfatase-modifying factor enzyme-like" evidence="7">
    <location>
        <begin position="695"/>
        <end position="793"/>
    </location>
</feature>
<dbReference type="GO" id="GO:0032259">
    <property type="term" value="P:methylation"/>
    <property type="evidence" value="ECO:0007669"/>
    <property type="project" value="UniProtKB-KW"/>
</dbReference>
<evidence type="ECO:0000256" key="3">
    <source>
        <dbReference type="ARBA" id="ARBA00023002"/>
    </source>
</evidence>
<dbReference type="GO" id="GO:0008168">
    <property type="term" value="F:methyltransferase activity"/>
    <property type="evidence" value="ECO:0007669"/>
    <property type="project" value="UniProtKB-KW"/>
</dbReference>
<feature type="domain" description="Histidine-specific methyltransferase SAM-dependent" evidence="8">
    <location>
        <begin position="163"/>
        <end position="442"/>
    </location>
</feature>
<comment type="caution">
    <text evidence="10">The sequence shown here is derived from an EMBL/GenBank/DDBJ whole genome shotgun (WGS) entry which is preliminary data.</text>
</comment>
<evidence type="ECO:0000256" key="1">
    <source>
        <dbReference type="ARBA" id="ARBA00022603"/>
    </source>
</evidence>
<evidence type="ECO:0000256" key="2">
    <source>
        <dbReference type="ARBA" id="ARBA00022679"/>
    </source>
</evidence>
<feature type="domain" description="DinB-like" evidence="9">
    <location>
        <begin position="480"/>
        <end position="620"/>
    </location>
</feature>
<evidence type="ECO:0000313" key="11">
    <source>
        <dbReference type="Proteomes" id="UP000311382"/>
    </source>
</evidence>
<organism evidence="10 11">
    <name type="scientific">Rhodotorula diobovata</name>
    <dbReference type="NCBI Taxonomy" id="5288"/>
    <lineage>
        <taxon>Eukaryota</taxon>
        <taxon>Fungi</taxon>
        <taxon>Dikarya</taxon>
        <taxon>Basidiomycota</taxon>
        <taxon>Pucciniomycotina</taxon>
        <taxon>Microbotryomycetes</taxon>
        <taxon>Sporidiobolales</taxon>
        <taxon>Sporidiobolaceae</taxon>
        <taxon>Rhodotorula</taxon>
    </lineage>
</organism>
<sequence length="914" mass="101298">MSPSSSSHSSDNTSATSVADPLREQIVAGLRGTKERVVPGKTDADRQFAYRRTIPTMTLYSQRGLEIYEDITNTKAYYPFEAEKEILEKYGDEIACRMFGLPSSLLVGNEQGDGKRYHEPSGAGNTGADKEKWSDRGDTKVGTFNFGVNGAVSAATSSSAKYGLAVELGSGSLDKTRHLLRSMAKLLQPQGDAKASPMEAIDYKALDLEAASLHSTLSSLASVEGDCVTTSLQEQTTGFRRRVSVSGLHATYDEGLAPSALPSVDENSVSGEEQRTTSIMWLGSSCGNYTREEAVDFLRNIDLREGDTMLIGIDGCADGPKIETAYNDPEGVTAAFILEGVDVAGRSLGGEAAEVLKQSNFEYVNRWNAQLGRHEAYIRAKTDLSIPIDGESVHLEEGELLQIEVSYKYLYSEAAALFHLAGFRLVQHWTDSSRSHYLYLVEKPRMWFPSTKASAAKMLGIELDEADKVNDYGVPSLTEWEDMWKAWDGLMHDILSPKLHFTKPIPLRHVPLFYLGHIPAFRDIHLSRYLNEPLTEPSHFADLFERGVDPDVDSQECTHWHSQVPQSDDGWPSLQEIAAYDERSRERVKKVYADNEGKWTRRLGRVLQMAFEHEAMHWETAIYICLQACKDLNVPRGLSVPDFSSLARSTSRLIASQGAGARSKTLSFKTQTITVGHDDADTLDDETPFHPAHEYGWDVEHPKRELRVGAFKIDALPISNGEYLNWLEKEGKTGDEALVPASWAGQAGGEWAVKTLYGEVPMQYAREWPVAASGQQLGEFAKAKGGRLPTFEEQSLFNQEHPVSQPLANVGFANLHPVPPTLPVEARDGSQVPATDGGLWMWTSSILKPWDGYKESSLYPGYSSDFFDDNHLIVLGSSYASPRRLARPSMLNWYQANYPYMLGGARVAYDVESH</sequence>
<evidence type="ECO:0000256" key="5">
    <source>
        <dbReference type="ARBA" id="ARBA00037882"/>
    </source>
</evidence>
<dbReference type="InterPro" id="IPR019257">
    <property type="entry name" value="MeTrfase_dom"/>
</dbReference>
<evidence type="ECO:0000259" key="8">
    <source>
        <dbReference type="Pfam" id="PF10017"/>
    </source>
</evidence>
<feature type="region of interest" description="Disordered" evidence="6">
    <location>
        <begin position="1"/>
        <end position="22"/>
    </location>
</feature>
<feature type="region of interest" description="Disordered" evidence="6">
    <location>
        <begin position="111"/>
        <end position="135"/>
    </location>
</feature>
<dbReference type="Pfam" id="PF12867">
    <property type="entry name" value="DinB_2"/>
    <property type="match status" value="1"/>
</dbReference>
<keyword evidence="11" id="KW-1185">Reference proteome</keyword>
<dbReference type="OrthoDB" id="659at2759"/>
<reference evidence="10 11" key="1">
    <citation type="submission" date="2019-03" db="EMBL/GenBank/DDBJ databases">
        <title>Rhodosporidium diobovatum UCD-FST 08-225 genome sequencing, assembly, and annotation.</title>
        <authorList>
            <person name="Fakankun I.U."/>
            <person name="Fristensky B."/>
            <person name="Levin D.B."/>
        </authorList>
    </citation>
    <scope>NUCLEOTIDE SEQUENCE [LARGE SCALE GENOMIC DNA]</scope>
    <source>
        <strain evidence="10 11">UCD-FST 08-225</strain>
    </source>
</reference>
<dbReference type="InterPro" id="IPR005532">
    <property type="entry name" value="SUMF_dom"/>
</dbReference>
<dbReference type="EMBL" id="SOZI01000041">
    <property type="protein sequence ID" value="TNY21534.1"/>
    <property type="molecule type" value="Genomic_DNA"/>
</dbReference>
<evidence type="ECO:0000259" key="9">
    <source>
        <dbReference type="Pfam" id="PF12867"/>
    </source>
</evidence>
<gene>
    <name evidence="10" type="ORF">DMC30DRAFT_350401</name>
</gene>
<dbReference type="PANTHER" id="PTHR43397:SF1">
    <property type="entry name" value="ERGOTHIONEINE BIOSYNTHESIS PROTEIN 1"/>
    <property type="match status" value="1"/>
</dbReference>
<keyword evidence="3" id="KW-0560">Oxidoreductase</keyword>
<accession>A0A5C5FZM6</accession>
<keyword evidence="2 10" id="KW-0808">Transferase</keyword>
<dbReference type="Pfam" id="PF03781">
    <property type="entry name" value="FGE-sulfatase"/>
    <property type="match status" value="1"/>
</dbReference>
<evidence type="ECO:0000256" key="6">
    <source>
        <dbReference type="SAM" id="MobiDB-lite"/>
    </source>
</evidence>
<dbReference type="InterPro" id="IPR029063">
    <property type="entry name" value="SAM-dependent_MTases_sf"/>
</dbReference>
<dbReference type="InterPro" id="IPR016187">
    <property type="entry name" value="CTDL_fold"/>
</dbReference>
<keyword evidence="1 10" id="KW-0489">Methyltransferase</keyword>
<dbReference type="SUPFAM" id="SSF56436">
    <property type="entry name" value="C-type lectin-like"/>
    <property type="match status" value="1"/>
</dbReference>
<comment type="pathway">
    <text evidence="5">Amino-acid biosynthesis; ergothioneine biosynthesis.</text>
</comment>
<dbReference type="Gene3D" id="3.40.50.150">
    <property type="entry name" value="Vaccinia Virus protein VP39"/>
    <property type="match status" value="1"/>
</dbReference>
<dbReference type="InterPro" id="IPR051128">
    <property type="entry name" value="EgtD_Methyltrsf_superfamily"/>
</dbReference>
<dbReference type="InterPro" id="IPR024775">
    <property type="entry name" value="DinB-like"/>
</dbReference>
<dbReference type="Gene3D" id="3.90.1580.10">
    <property type="entry name" value="paralog of FGE (formylglycine-generating enzyme)"/>
    <property type="match status" value="1"/>
</dbReference>
<dbReference type="STRING" id="5288.A0A5C5FZM6"/>
<dbReference type="Pfam" id="PF10017">
    <property type="entry name" value="Methyltransf_33"/>
    <property type="match status" value="2"/>
</dbReference>
<proteinExistence type="predicted"/>
<evidence type="ECO:0000259" key="7">
    <source>
        <dbReference type="Pfam" id="PF03781"/>
    </source>
</evidence>
<keyword evidence="4" id="KW-0408">Iron</keyword>
<protein>
    <submittedName>
        <fullName evidence="10">Histidine-specific methyltransferase</fullName>
    </submittedName>
</protein>
<feature type="domain" description="Histidine-specific methyltransferase SAM-dependent" evidence="8">
    <location>
        <begin position="51"/>
        <end position="98"/>
    </location>
</feature>
<dbReference type="PANTHER" id="PTHR43397">
    <property type="entry name" value="ERGOTHIONEINE BIOSYNTHESIS PROTEIN 1"/>
    <property type="match status" value="1"/>
</dbReference>
<dbReference type="AlphaFoldDB" id="A0A5C5FZM6"/>
<dbReference type="Proteomes" id="UP000311382">
    <property type="component" value="Unassembled WGS sequence"/>
</dbReference>
<name>A0A5C5FZM6_9BASI</name>
<evidence type="ECO:0000256" key="4">
    <source>
        <dbReference type="ARBA" id="ARBA00023004"/>
    </source>
</evidence>
<dbReference type="InterPro" id="IPR042095">
    <property type="entry name" value="SUMF_sf"/>
</dbReference>
<feature type="compositionally biased region" description="Low complexity" evidence="6">
    <location>
        <begin position="1"/>
        <end position="17"/>
    </location>
</feature>